<dbReference type="Gene3D" id="3.60.40.10">
    <property type="entry name" value="PPM-type phosphatase domain"/>
    <property type="match status" value="1"/>
</dbReference>
<dbReference type="PANTHER" id="PTHR13832:SF827">
    <property type="entry name" value="PROTEIN PHOSPHATASE 1L"/>
    <property type="match status" value="1"/>
</dbReference>
<dbReference type="SMART" id="SM00331">
    <property type="entry name" value="PP2C_SIG"/>
    <property type="match status" value="1"/>
</dbReference>
<dbReference type="Proteomes" id="UP000237983">
    <property type="component" value="Unassembled WGS sequence"/>
</dbReference>
<name>A0A2T0VG95_9MICO</name>
<accession>A0A2T0VG95</accession>
<dbReference type="SUPFAM" id="SSF81606">
    <property type="entry name" value="PP2C-like"/>
    <property type="match status" value="1"/>
</dbReference>
<reference evidence="3 4" key="1">
    <citation type="submission" date="2018-03" db="EMBL/GenBank/DDBJ databases">
        <title>Genomic Encyclopedia of Type Strains, Phase III (KMG-III): the genomes of soil and plant-associated and newly described type strains.</title>
        <authorList>
            <person name="Whitman W."/>
        </authorList>
    </citation>
    <scope>NUCLEOTIDE SEQUENCE [LARGE SCALE GENOMIC DNA]</scope>
    <source>
        <strain evidence="3 4">CGMCC 1.12484</strain>
    </source>
</reference>
<dbReference type="OrthoDB" id="9801841at2"/>
<keyword evidence="4" id="KW-1185">Reference proteome</keyword>
<evidence type="ECO:0000313" key="4">
    <source>
        <dbReference type="Proteomes" id="UP000237983"/>
    </source>
</evidence>
<evidence type="ECO:0000313" key="3">
    <source>
        <dbReference type="EMBL" id="PRY69192.1"/>
    </source>
</evidence>
<evidence type="ECO:0000256" key="1">
    <source>
        <dbReference type="SAM" id="MobiDB-lite"/>
    </source>
</evidence>
<dbReference type="Pfam" id="PF13672">
    <property type="entry name" value="PP2C_2"/>
    <property type="match status" value="1"/>
</dbReference>
<evidence type="ECO:0000259" key="2">
    <source>
        <dbReference type="PROSITE" id="PS51746"/>
    </source>
</evidence>
<dbReference type="AlphaFoldDB" id="A0A2T0VG95"/>
<dbReference type="InterPro" id="IPR036457">
    <property type="entry name" value="PPM-type-like_dom_sf"/>
</dbReference>
<dbReference type="RefSeq" id="WP_106211532.1">
    <property type="nucleotide sequence ID" value="NZ_PVTL01000003.1"/>
</dbReference>
<dbReference type="PROSITE" id="PS51746">
    <property type="entry name" value="PPM_2"/>
    <property type="match status" value="1"/>
</dbReference>
<dbReference type="GO" id="GO:0004722">
    <property type="term" value="F:protein serine/threonine phosphatase activity"/>
    <property type="evidence" value="ECO:0007669"/>
    <property type="project" value="InterPro"/>
</dbReference>
<dbReference type="SMART" id="SM00332">
    <property type="entry name" value="PP2Cc"/>
    <property type="match status" value="1"/>
</dbReference>
<gene>
    <name evidence="3" type="ORF">B0I08_103400</name>
</gene>
<sequence>MQTTSVVLVANGEARLSASAQSVVGMVRRVNEDSYLARSPLFVVADGMGGHERGDRASQAIIATLDGLLPKGSIPTSAAVVEALSSANDAVRALGDEHGRRLMSGSTLAGVCLVGRDDVTGLHWMVFNVGDSRIYSWDGRSLVQLSVDHSAVQEMVDAGELTNDGARRHPNRNIITRAVGAEDSVEADIWLLPADGPQSFLICSDGLTRDLEDEDIARVLAEYGVGGTQLSVADALVDAANIAGGGDNITAVVLNCEVTGASPDDRTSERAGASAIHDDTRPRL</sequence>
<comment type="caution">
    <text evidence="3">The sequence shown here is derived from an EMBL/GenBank/DDBJ whole genome shotgun (WGS) entry which is preliminary data.</text>
</comment>
<dbReference type="InterPro" id="IPR001932">
    <property type="entry name" value="PPM-type_phosphatase-like_dom"/>
</dbReference>
<dbReference type="CDD" id="cd00143">
    <property type="entry name" value="PP2Cc"/>
    <property type="match status" value="1"/>
</dbReference>
<feature type="region of interest" description="Disordered" evidence="1">
    <location>
        <begin position="260"/>
        <end position="284"/>
    </location>
</feature>
<feature type="domain" description="PPM-type phosphatase" evidence="2">
    <location>
        <begin position="15"/>
        <end position="256"/>
    </location>
</feature>
<protein>
    <submittedName>
        <fullName evidence="3">Serine/threonine protein phosphatase PrpC</fullName>
    </submittedName>
</protein>
<dbReference type="PANTHER" id="PTHR13832">
    <property type="entry name" value="PROTEIN PHOSPHATASE 2C"/>
    <property type="match status" value="1"/>
</dbReference>
<proteinExistence type="predicted"/>
<organism evidence="3 4">
    <name type="scientific">Glaciihabitans tibetensis</name>
    <dbReference type="NCBI Taxonomy" id="1266600"/>
    <lineage>
        <taxon>Bacteria</taxon>
        <taxon>Bacillati</taxon>
        <taxon>Actinomycetota</taxon>
        <taxon>Actinomycetes</taxon>
        <taxon>Micrococcales</taxon>
        <taxon>Microbacteriaceae</taxon>
        <taxon>Glaciihabitans</taxon>
    </lineage>
</organism>
<dbReference type="EMBL" id="PVTL01000003">
    <property type="protein sequence ID" value="PRY69192.1"/>
    <property type="molecule type" value="Genomic_DNA"/>
</dbReference>
<dbReference type="InterPro" id="IPR015655">
    <property type="entry name" value="PP2C"/>
</dbReference>